<keyword evidence="3" id="KW-0862">Zinc</keyword>
<evidence type="ECO:0000256" key="1">
    <source>
        <dbReference type="ARBA" id="ARBA00022723"/>
    </source>
</evidence>
<evidence type="ECO:0000313" key="10">
    <source>
        <dbReference type="Proteomes" id="UP001163105"/>
    </source>
</evidence>
<dbReference type="PROSITE" id="PS50089">
    <property type="entry name" value="ZF_RING_2"/>
    <property type="match status" value="1"/>
</dbReference>
<dbReference type="AlphaFoldDB" id="A0AB34G2K3"/>
<comment type="caution">
    <text evidence="9">The sequence shown here is derived from an EMBL/GenBank/DDBJ whole genome shotgun (WGS) entry which is preliminary data.</text>
</comment>
<dbReference type="CDD" id="cd00920">
    <property type="entry name" value="Cupredoxin"/>
    <property type="match status" value="1"/>
</dbReference>
<feature type="domain" description="RING-type" evidence="7">
    <location>
        <begin position="542"/>
        <end position="580"/>
    </location>
</feature>
<keyword evidence="6" id="KW-0732">Signal</keyword>
<dbReference type="EMBL" id="JAQHRD010000002">
    <property type="protein sequence ID" value="KAJ6444806.1"/>
    <property type="molecule type" value="Genomic_DNA"/>
</dbReference>
<dbReference type="InterPro" id="IPR013083">
    <property type="entry name" value="Znf_RING/FYVE/PHD"/>
</dbReference>
<dbReference type="SMART" id="SM00184">
    <property type="entry name" value="RING"/>
    <property type="match status" value="2"/>
</dbReference>
<evidence type="ECO:0000256" key="3">
    <source>
        <dbReference type="ARBA" id="ARBA00022833"/>
    </source>
</evidence>
<feature type="compositionally biased region" description="Low complexity" evidence="5">
    <location>
        <begin position="777"/>
        <end position="786"/>
    </location>
</feature>
<dbReference type="Gene3D" id="1.20.58.1480">
    <property type="match status" value="1"/>
</dbReference>
<dbReference type="SUPFAM" id="SSF88697">
    <property type="entry name" value="PUA domain-like"/>
    <property type="match status" value="1"/>
</dbReference>
<dbReference type="PANTHER" id="PTHR23327:SF42">
    <property type="entry name" value="LON PEPTIDASE N-TERMINAL DOMAIN AND RING FINGER PROTEIN C14F5.10C"/>
    <property type="match status" value="1"/>
</dbReference>
<gene>
    <name evidence="9" type="ORF">O9K51_03206</name>
</gene>
<dbReference type="PROSITE" id="PS00518">
    <property type="entry name" value="ZF_RING_1"/>
    <property type="match status" value="1"/>
</dbReference>
<dbReference type="SUPFAM" id="SSF57850">
    <property type="entry name" value="RING/U-box"/>
    <property type="match status" value="2"/>
</dbReference>
<dbReference type="GO" id="GO:0008270">
    <property type="term" value="F:zinc ion binding"/>
    <property type="evidence" value="ECO:0007669"/>
    <property type="project" value="UniProtKB-KW"/>
</dbReference>
<reference evidence="9" key="1">
    <citation type="submission" date="2023-01" db="EMBL/GenBank/DDBJ databases">
        <title>The growth and conidiation of Purpureocillium lavendulum are regulated by nitrogen source and histone H3K14 acetylation.</title>
        <authorList>
            <person name="Tang P."/>
            <person name="Han J."/>
            <person name="Zhang C."/>
            <person name="Tang P."/>
            <person name="Qi F."/>
            <person name="Zhang K."/>
            <person name="Liang L."/>
        </authorList>
    </citation>
    <scope>NUCLEOTIDE SEQUENCE</scope>
    <source>
        <strain evidence="9">YMF1.00683</strain>
    </source>
</reference>
<sequence>MYSSSFTPAALALLATSAAAKVIVVNVGQGGFTFSPDSIKAAAGDNVEFHFFGQHTAVSADFSKPCSPASTGFFSGDMQNKGIFTVTVNNTDPIFFYCAIDGHCQGGMVGVINEGSDKLTAFKAAAGKTDSSSAPAAAYGGVNGPAPSGGASASGSAASGTPTGSATSSGTAASASPTKTSGSQPGAAGLTGPVAGVGGLALAVAALFALDPSFKDRPAQRPFTRVLHAVSNRMTPRLVHPVRNRTTSGLVIDALAQGLTALAFHQRPRQSPPTATPHPSSHPEGPSLPGYAAAEQSQQGMQGLRDDAAGQPLNEPPSGQGESQATSQSQGDEAHENALDPDAIWNPTPSPDQVRDIVRLFQCLECGLPYEDAVTLPCGNSICRMCLPETRARTAITYPSNPSRVRAFHCPFIKCGKEHVLDDCGVDVVLNKAAKIMASEIGHRATEAAKLGIATNLFITQEPGQVQTPGLSASTKNPHIVDGDKLLATWAMAVKGNLKYEADVSYSELPAQLPPVDDEGVATFETMTLSKVQQAMRSEMDCQICYALLYDPLTTGCGHTFCRPCLHRILDHSHYCPICRRRLLMNPLLNRTTCPSNTTIIEITKIFWINELTHREQAIAAERAARVQHMDLPLFVCGLVFPTMSTFLHVFEPQYRLMIRRALDGDKTFGMVLPRRPRYAGDANFYELGTLVRIVNAQYYADGRSLIEIVGLSRFRIVRHGRLDGYAIAGTERIDDVSMAEEESLEASEVGPDPGGESPERSPRRPRRRTPPGGDGSSDNDGNIGNDGDRGNHGNVGNGRDDNDVDNGGNNDEDNSEQGGAERYGAHRSSDNQPQPHDEGPSSASPLLPRGTEWIPRTEAEMDFMTTQGLFRFATGFVQRAQEQNVFWLTQRTRNVYGDCPDDPATFPWWFASLLPIKDAEKYRLLGTSSVRDRLKICGTWILEMERVSW</sequence>
<dbReference type="SMART" id="SM00464">
    <property type="entry name" value="LON"/>
    <property type="match status" value="1"/>
</dbReference>
<evidence type="ECO:0000256" key="2">
    <source>
        <dbReference type="ARBA" id="ARBA00022771"/>
    </source>
</evidence>
<dbReference type="InterPro" id="IPR017907">
    <property type="entry name" value="Znf_RING_CS"/>
</dbReference>
<feature type="compositionally biased region" description="Basic and acidic residues" evidence="5">
    <location>
        <begin position="824"/>
        <end position="840"/>
    </location>
</feature>
<dbReference type="Gene3D" id="2.60.40.420">
    <property type="entry name" value="Cupredoxins - blue copper proteins"/>
    <property type="match status" value="1"/>
</dbReference>
<feature type="region of interest" description="Disordered" evidence="5">
    <location>
        <begin position="739"/>
        <end position="850"/>
    </location>
</feature>
<dbReference type="Gene3D" id="3.30.40.10">
    <property type="entry name" value="Zinc/RING finger domain, C3HC4 (zinc finger)"/>
    <property type="match status" value="2"/>
</dbReference>
<keyword evidence="2 4" id="KW-0863">Zinc-finger</keyword>
<protein>
    <submittedName>
        <fullName evidence="9">LON peptidase N-terminal domain and RING finger protein 1</fullName>
    </submittedName>
</protein>
<dbReference type="SUPFAM" id="SSF49503">
    <property type="entry name" value="Cupredoxins"/>
    <property type="match status" value="1"/>
</dbReference>
<name>A0AB34G2K3_9HYPO</name>
<proteinExistence type="predicted"/>
<dbReference type="InterPro" id="IPR008972">
    <property type="entry name" value="Cupredoxin"/>
</dbReference>
<dbReference type="Pfam" id="PF02190">
    <property type="entry name" value="LON_substr_bdg"/>
    <property type="match status" value="1"/>
</dbReference>
<dbReference type="InterPro" id="IPR015947">
    <property type="entry name" value="PUA-like_sf"/>
</dbReference>
<evidence type="ECO:0000259" key="7">
    <source>
        <dbReference type="PROSITE" id="PS50089"/>
    </source>
</evidence>
<dbReference type="PROSITE" id="PS51787">
    <property type="entry name" value="LON_N"/>
    <property type="match status" value="1"/>
</dbReference>
<dbReference type="Proteomes" id="UP001163105">
    <property type="component" value="Unassembled WGS sequence"/>
</dbReference>
<evidence type="ECO:0000256" key="4">
    <source>
        <dbReference type="PROSITE-ProRule" id="PRU00175"/>
    </source>
</evidence>
<evidence type="ECO:0000259" key="8">
    <source>
        <dbReference type="PROSITE" id="PS51787"/>
    </source>
</evidence>
<dbReference type="CDD" id="cd16514">
    <property type="entry name" value="RING-HC_LONFs_rpt2"/>
    <property type="match status" value="1"/>
</dbReference>
<feature type="region of interest" description="Disordered" evidence="5">
    <location>
        <begin position="145"/>
        <end position="187"/>
    </location>
</feature>
<evidence type="ECO:0000313" key="9">
    <source>
        <dbReference type="EMBL" id="KAJ6444806.1"/>
    </source>
</evidence>
<organism evidence="9 10">
    <name type="scientific">Purpureocillium lavendulum</name>
    <dbReference type="NCBI Taxonomy" id="1247861"/>
    <lineage>
        <taxon>Eukaryota</taxon>
        <taxon>Fungi</taxon>
        <taxon>Dikarya</taxon>
        <taxon>Ascomycota</taxon>
        <taxon>Pezizomycotina</taxon>
        <taxon>Sordariomycetes</taxon>
        <taxon>Hypocreomycetidae</taxon>
        <taxon>Hypocreales</taxon>
        <taxon>Ophiocordycipitaceae</taxon>
        <taxon>Purpureocillium</taxon>
    </lineage>
</organism>
<dbReference type="PANTHER" id="PTHR23327">
    <property type="entry name" value="RING FINGER PROTEIN 127"/>
    <property type="match status" value="1"/>
</dbReference>
<keyword evidence="1" id="KW-0479">Metal-binding</keyword>
<accession>A0AB34G2K3</accession>
<dbReference type="Pfam" id="PF13923">
    <property type="entry name" value="zf-C3HC4_2"/>
    <property type="match status" value="1"/>
</dbReference>
<dbReference type="InterPro" id="IPR001841">
    <property type="entry name" value="Znf_RING"/>
</dbReference>
<evidence type="ECO:0000256" key="5">
    <source>
        <dbReference type="SAM" id="MobiDB-lite"/>
    </source>
</evidence>
<dbReference type="InterPro" id="IPR003111">
    <property type="entry name" value="Lon_prtase_N"/>
</dbReference>
<feature type="signal peptide" evidence="6">
    <location>
        <begin position="1"/>
        <end position="20"/>
    </location>
</feature>
<feature type="chain" id="PRO_5044225220" evidence="6">
    <location>
        <begin position="21"/>
        <end position="950"/>
    </location>
</feature>
<evidence type="ECO:0000256" key="6">
    <source>
        <dbReference type="SAM" id="SignalP"/>
    </source>
</evidence>
<dbReference type="InterPro" id="IPR046336">
    <property type="entry name" value="Lon_prtase_N_sf"/>
</dbReference>
<feature type="compositionally biased region" description="Polar residues" evidence="5">
    <location>
        <begin position="320"/>
        <end position="331"/>
    </location>
</feature>
<keyword evidence="10" id="KW-1185">Reference proteome</keyword>
<feature type="region of interest" description="Disordered" evidence="5">
    <location>
        <begin position="266"/>
        <end position="351"/>
    </location>
</feature>
<feature type="domain" description="Lon N-terminal" evidence="8">
    <location>
        <begin position="629"/>
        <end position="946"/>
    </location>
</feature>
<dbReference type="GO" id="GO:0061630">
    <property type="term" value="F:ubiquitin protein ligase activity"/>
    <property type="evidence" value="ECO:0007669"/>
    <property type="project" value="TreeGrafter"/>
</dbReference>
<dbReference type="Gene3D" id="2.30.130.40">
    <property type="entry name" value="LON domain-like"/>
    <property type="match status" value="1"/>
</dbReference>